<dbReference type="PANTHER" id="PTHR33571:SF12">
    <property type="entry name" value="BSL3053 PROTEIN"/>
    <property type="match status" value="1"/>
</dbReference>
<keyword evidence="6" id="KW-0547">Nucleotide-binding</keyword>
<evidence type="ECO:0000256" key="6">
    <source>
        <dbReference type="ARBA" id="ARBA00022741"/>
    </source>
</evidence>
<evidence type="ECO:0000259" key="10">
    <source>
        <dbReference type="Pfam" id="PF01909"/>
    </source>
</evidence>
<name>H5SCI8_9BACT</name>
<evidence type="ECO:0000256" key="9">
    <source>
        <dbReference type="ARBA" id="ARBA00038276"/>
    </source>
</evidence>
<evidence type="ECO:0000256" key="7">
    <source>
        <dbReference type="ARBA" id="ARBA00022840"/>
    </source>
</evidence>
<keyword evidence="7" id="KW-0067">ATP-binding</keyword>
<evidence type="ECO:0000313" key="11">
    <source>
        <dbReference type="EMBL" id="BAL53874.1"/>
    </source>
</evidence>
<keyword evidence="3" id="KW-0808">Transferase</keyword>
<dbReference type="PANTHER" id="PTHR33571">
    <property type="entry name" value="SSL8005 PROTEIN"/>
    <property type="match status" value="1"/>
</dbReference>
<evidence type="ECO:0000256" key="5">
    <source>
        <dbReference type="ARBA" id="ARBA00022723"/>
    </source>
</evidence>
<dbReference type="InterPro" id="IPR052038">
    <property type="entry name" value="Type-VII_TA_antitoxin"/>
</dbReference>
<sequence>MAVQISVPHDVIADFCRRWRIRELSIFGSALREDFRPESDVDILVSFEPGVTWSFHEWLEMIRELEAIFGHKVDLVERRLVERSRNYIRRKHILSHLERVYVAG</sequence>
<accession>H5SCI8</accession>
<evidence type="ECO:0000256" key="3">
    <source>
        <dbReference type="ARBA" id="ARBA00022679"/>
    </source>
</evidence>
<keyword evidence="5" id="KW-0479">Metal-binding</keyword>
<keyword evidence="4" id="KW-0548">Nucleotidyltransferase</keyword>
<evidence type="ECO:0000256" key="8">
    <source>
        <dbReference type="ARBA" id="ARBA00022842"/>
    </source>
</evidence>
<proteinExistence type="inferred from homology"/>
<dbReference type="GO" id="GO:0046872">
    <property type="term" value="F:metal ion binding"/>
    <property type="evidence" value="ECO:0007669"/>
    <property type="project" value="UniProtKB-KW"/>
</dbReference>
<keyword evidence="2" id="KW-1277">Toxin-antitoxin system</keyword>
<comment type="cofactor">
    <cofactor evidence="1">
        <name>Mg(2+)</name>
        <dbReference type="ChEBI" id="CHEBI:18420"/>
    </cofactor>
</comment>
<dbReference type="GO" id="GO:0016779">
    <property type="term" value="F:nucleotidyltransferase activity"/>
    <property type="evidence" value="ECO:0007669"/>
    <property type="project" value="UniProtKB-KW"/>
</dbReference>
<keyword evidence="8" id="KW-0460">Magnesium</keyword>
<reference evidence="11" key="1">
    <citation type="journal article" date="2005" name="Environ. Microbiol.">
        <title>Genetic and functional properties of uncultivated thermophilic crenarchaeotes from a subsurface gold mine as revealed by analysis of genome fragments.</title>
        <authorList>
            <person name="Nunoura T."/>
            <person name="Hirayama H."/>
            <person name="Takami H."/>
            <person name="Oida H."/>
            <person name="Nishi S."/>
            <person name="Shimamura S."/>
            <person name="Suzuki Y."/>
            <person name="Inagaki F."/>
            <person name="Takai K."/>
            <person name="Nealson K.H."/>
            <person name="Horikoshi K."/>
        </authorList>
    </citation>
    <scope>NUCLEOTIDE SEQUENCE</scope>
</reference>
<dbReference type="Gene3D" id="3.30.460.10">
    <property type="entry name" value="Beta Polymerase, domain 2"/>
    <property type="match status" value="1"/>
</dbReference>
<evidence type="ECO:0000256" key="2">
    <source>
        <dbReference type="ARBA" id="ARBA00022649"/>
    </source>
</evidence>
<dbReference type="SUPFAM" id="SSF81301">
    <property type="entry name" value="Nucleotidyltransferase"/>
    <property type="match status" value="1"/>
</dbReference>
<gene>
    <name evidence="11" type="ORF">HGMM_F10H10C09</name>
</gene>
<dbReference type="CDD" id="cd05403">
    <property type="entry name" value="NT_KNTase_like"/>
    <property type="match status" value="1"/>
</dbReference>
<dbReference type="InterPro" id="IPR043519">
    <property type="entry name" value="NT_sf"/>
</dbReference>
<evidence type="ECO:0000256" key="4">
    <source>
        <dbReference type="ARBA" id="ARBA00022695"/>
    </source>
</evidence>
<dbReference type="EMBL" id="AP011670">
    <property type="protein sequence ID" value="BAL53874.1"/>
    <property type="molecule type" value="Genomic_DNA"/>
</dbReference>
<protein>
    <submittedName>
        <fullName evidence="11">DNA polymerase beta subunit</fullName>
    </submittedName>
</protein>
<dbReference type="GO" id="GO:0005524">
    <property type="term" value="F:ATP binding"/>
    <property type="evidence" value="ECO:0007669"/>
    <property type="project" value="UniProtKB-KW"/>
</dbReference>
<reference evidence="11" key="2">
    <citation type="journal article" date="2012" name="PLoS ONE">
        <title>A Deeply Branching Thermophilic Bacterium with an Ancient Acetyl-CoA Pathway Dominates a Subsurface Ecosystem.</title>
        <authorList>
            <person name="Takami H."/>
            <person name="Noguchi H."/>
            <person name="Takaki Y."/>
            <person name="Uchiyama I."/>
            <person name="Toyoda A."/>
            <person name="Nishi S."/>
            <person name="Chee G.-J."/>
            <person name="Arai W."/>
            <person name="Nunoura T."/>
            <person name="Itoh T."/>
            <person name="Hattori M."/>
            <person name="Takai K."/>
        </authorList>
    </citation>
    <scope>NUCLEOTIDE SEQUENCE</scope>
</reference>
<evidence type="ECO:0000256" key="1">
    <source>
        <dbReference type="ARBA" id="ARBA00001946"/>
    </source>
</evidence>
<feature type="domain" description="Polymerase nucleotidyl transferase" evidence="10">
    <location>
        <begin position="13"/>
        <end position="87"/>
    </location>
</feature>
<dbReference type="InterPro" id="IPR002934">
    <property type="entry name" value="Polymerase_NTP_transf_dom"/>
</dbReference>
<dbReference type="AlphaFoldDB" id="H5SCI8"/>
<dbReference type="Pfam" id="PF01909">
    <property type="entry name" value="NTP_transf_2"/>
    <property type="match status" value="1"/>
</dbReference>
<comment type="similarity">
    <text evidence="9">Belongs to the MntA antitoxin family.</text>
</comment>
<organism evidence="11">
    <name type="scientific">uncultured Acidobacteriota bacterium</name>
    <dbReference type="NCBI Taxonomy" id="171953"/>
    <lineage>
        <taxon>Bacteria</taxon>
        <taxon>Pseudomonadati</taxon>
        <taxon>Acidobacteriota</taxon>
        <taxon>environmental samples</taxon>
    </lineage>
</organism>